<dbReference type="SUPFAM" id="SSF52540">
    <property type="entry name" value="P-loop containing nucleoside triphosphate hydrolases"/>
    <property type="match status" value="1"/>
</dbReference>
<dbReference type="EMBL" id="CP014844">
    <property type="protein sequence ID" value="AMR77541.1"/>
    <property type="molecule type" value="Genomic_DNA"/>
</dbReference>
<evidence type="ECO:0000256" key="2">
    <source>
        <dbReference type="ARBA" id="ARBA00022448"/>
    </source>
</evidence>
<protein>
    <submittedName>
        <fullName evidence="8">ABC transporter ATP-binding protein</fullName>
    </submittedName>
</protein>
<dbReference type="FunFam" id="3.40.50.300:FF:000016">
    <property type="entry name" value="Oligopeptide ABC transporter ATP-binding component"/>
    <property type="match status" value="1"/>
</dbReference>
<proteinExistence type="inferred from homology"/>
<dbReference type="NCBIfam" id="TIGR01727">
    <property type="entry name" value="oligo_HPY"/>
    <property type="match status" value="1"/>
</dbReference>
<dbReference type="InterPro" id="IPR017871">
    <property type="entry name" value="ABC_transporter-like_CS"/>
</dbReference>
<dbReference type="PROSITE" id="PS00211">
    <property type="entry name" value="ABC_TRANSPORTER_1"/>
    <property type="match status" value="1"/>
</dbReference>
<evidence type="ECO:0000313" key="9">
    <source>
        <dbReference type="Proteomes" id="UP000075238"/>
    </source>
</evidence>
<organism evidence="8 9">
    <name type="scientific">Cupriavidus nantongensis</name>
    <dbReference type="NCBI Taxonomy" id="1796606"/>
    <lineage>
        <taxon>Bacteria</taxon>
        <taxon>Pseudomonadati</taxon>
        <taxon>Pseudomonadota</taxon>
        <taxon>Betaproteobacteria</taxon>
        <taxon>Burkholderiales</taxon>
        <taxon>Burkholderiaceae</taxon>
        <taxon>Cupriavidus</taxon>
    </lineage>
</organism>
<dbReference type="Pfam" id="PF08352">
    <property type="entry name" value="oligo_HPY"/>
    <property type="match status" value="1"/>
</dbReference>
<sequence>MTVMLEAHNLQKRFLLKPGLLARMAGKPAQAVHAVNDVSLQVRQGEVLGVVGESGCGKSTLGRMLAGLLPQTGGEIAWQGQRADIASAAYHRAVQMVFQNPYASLNPRLRIGQAITEGAVYHGLIKRARAAAAAGELLQQVGLDRGYAERYPHEFSGGQRQRVAIARALALHPRLLICDEAVSALDVSVQAQIINLFMQLRREHALTYVFISHNLAVVEHMSDRVVIMYLGRIVESGPAREVFAAPNHPYTRALLADAPRLGASPPAHQPIRGELPSPLAPPGGCAFHPRCPHASARCKTQVPLLRDIGGRLSACHLND</sequence>
<dbReference type="Gene3D" id="3.40.50.300">
    <property type="entry name" value="P-loop containing nucleotide triphosphate hydrolases"/>
    <property type="match status" value="1"/>
</dbReference>
<dbReference type="InterPro" id="IPR003439">
    <property type="entry name" value="ABC_transporter-like_ATP-bd"/>
</dbReference>
<dbReference type="OrthoDB" id="9802772at2"/>
<dbReference type="InterPro" id="IPR027417">
    <property type="entry name" value="P-loop_NTPase"/>
</dbReference>
<dbReference type="Proteomes" id="UP000075238">
    <property type="component" value="Chromosome 1"/>
</dbReference>
<keyword evidence="2" id="KW-0813">Transport</keyword>
<dbReference type="PANTHER" id="PTHR43776:SF7">
    <property type="entry name" value="D,D-DIPEPTIDE TRANSPORT ATP-BINDING PROTEIN DDPF-RELATED"/>
    <property type="match status" value="1"/>
</dbReference>
<evidence type="ECO:0000256" key="5">
    <source>
        <dbReference type="ARBA" id="ARBA00022741"/>
    </source>
</evidence>
<dbReference type="RefSeq" id="WP_062798102.1">
    <property type="nucleotide sequence ID" value="NZ_CP014844.1"/>
</dbReference>
<evidence type="ECO:0000256" key="6">
    <source>
        <dbReference type="ARBA" id="ARBA00022840"/>
    </source>
</evidence>
<dbReference type="InterPro" id="IPR013563">
    <property type="entry name" value="Oligopep_ABC_C"/>
</dbReference>
<gene>
    <name evidence="8" type="ORF">A2G96_07200</name>
</gene>
<dbReference type="AlphaFoldDB" id="A0A142JHH9"/>
<comment type="similarity">
    <text evidence="1">Belongs to the ABC transporter superfamily.</text>
</comment>
<dbReference type="GO" id="GO:0015833">
    <property type="term" value="P:peptide transport"/>
    <property type="evidence" value="ECO:0007669"/>
    <property type="project" value="InterPro"/>
</dbReference>
<dbReference type="InterPro" id="IPR050319">
    <property type="entry name" value="ABC_transp_ATP-bind"/>
</dbReference>
<dbReference type="GO" id="GO:0016887">
    <property type="term" value="F:ATP hydrolysis activity"/>
    <property type="evidence" value="ECO:0007669"/>
    <property type="project" value="InterPro"/>
</dbReference>
<dbReference type="CDD" id="cd03257">
    <property type="entry name" value="ABC_NikE_OppD_transporters"/>
    <property type="match status" value="1"/>
</dbReference>
<dbReference type="GO" id="GO:0005524">
    <property type="term" value="F:ATP binding"/>
    <property type="evidence" value="ECO:0007669"/>
    <property type="project" value="UniProtKB-KW"/>
</dbReference>
<keyword evidence="4" id="KW-0472">Membrane</keyword>
<dbReference type="SMART" id="SM00382">
    <property type="entry name" value="AAA"/>
    <property type="match status" value="1"/>
</dbReference>
<evidence type="ECO:0000256" key="4">
    <source>
        <dbReference type="ARBA" id="ARBA00022519"/>
    </source>
</evidence>
<keyword evidence="4" id="KW-0997">Cell inner membrane</keyword>
<accession>A0A142JHH9</accession>
<keyword evidence="9" id="KW-1185">Reference proteome</keyword>
<dbReference type="KEGG" id="cnan:A2G96_07200"/>
<name>A0A142JHH9_9BURK</name>
<dbReference type="Pfam" id="PF00005">
    <property type="entry name" value="ABC_tran"/>
    <property type="match status" value="1"/>
</dbReference>
<reference evidence="8 9" key="1">
    <citation type="submission" date="2016-03" db="EMBL/GenBank/DDBJ databases">
        <title>Complete genome sequence of a novel chlorpyrifos degrading bacterium, Cupriavidus nantongensis sp. X1.</title>
        <authorList>
            <person name="Fang L."/>
        </authorList>
    </citation>
    <scope>NUCLEOTIDE SEQUENCE [LARGE SCALE GENOMIC DNA]</scope>
    <source>
        <strain evidence="8 9">X1</strain>
    </source>
</reference>
<keyword evidence="3" id="KW-1003">Cell membrane</keyword>
<keyword evidence="5" id="KW-0547">Nucleotide-binding</keyword>
<evidence type="ECO:0000259" key="7">
    <source>
        <dbReference type="PROSITE" id="PS50893"/>
    </source>
</evidence>
<dbReference type="STRING" id="1796606.A2G96_07200"/>
<feature type="domain" description="ABC transporter" evidence="7">
    <location>
        <begin position="5"/>
        <end position="255"/>
    </location>
</feature>
<dbReference type="GO" id="GO:0055085">
    <property type="term" value="P:transmembrane transport"/>
    <property type="evidence" value="ECO:0007669"/>
    <property type="project" value="UniProtKB-ARBA"/>
</dbReference>
<evidence type="ECO:0000256" key="3">
    <source>
        <dbReference type="ARBA" id="ARBA00022475"/>
    </source>
</evidence>
<dbReference type="InterPro" id="IPR003593">
    <property type="entry name" value="AAA+_ATPase"/>
</dbReference>
<evidence type="ECO:0000313" key="8">
    <source>
        <dbReference type="EMBL" id="AMR77541.1"/>
    </source>
</evidence>
<dbReference type="PANTHER" id="PTHR43776">
    <property type="entry name" value="TRANSPORT ATP-BINDING PROTEIN"/>
    <property type="match status" value="1"/>
</dbReference>
<dbReference type="PROSITE" id="PS50893">
    <property type="entry name" value="ABC_TRANSPORTER_2"/>
    <property type="match status" value="1"/>
</dbReference>
<evidence type="ECO:0000256" key="1">
    <source>
        <dbReference type="ARBA" id="ARBA00005417"/>
    </source>
</evidence>
<keyword evidence="6 8" id="KW-0067">ATP-binding</keyword>